<dbReference type="AlphaFoldDB" id="A0A1H1VCF5"/>
<dbReference type="EMBL" id="LT629740">
    <property type="protein sequence ID" value="SDS82363.1"/>
    <property type="molecule type" value="Genomic_DNA"/>
</dbReference>
<dbReference type="SUPFAM" id="SSF46955">
    <property type="entry name" value="Putative DNA-binding domain"/>
    <property type="match status" value="1"/>
</dbReference>
<dbReference type="STRING" id="652787.SAMN05216490_1887"/>
<dbReference type="Pfam" id="PF12728">
    <property type="entry name" value="HTH_17"/>
    <property type="match status" value="1"/>
</dbReference>
<evidence type="ECO:0000313" key="3">
    <source>
        <dbReference type="Proteomes" id="UP000199679"/>
    </source>
</evidence>
<evidence type="ECO:0000259" key="1">
    <source>
        <dbReference type="Pfam" id="PF12728"/>
    </source>
</evidence>
<dbReference type="OrthoDB" id="961769at2"/>
<accession>A0A1H1VCF5</accession>
<organism evidence="2 3">
    <name type="scientific">Mucilaginibacter mallensis</name>
    <dbReference type="NCBI Taxonomy" id="652787"/>
    <lineage>
        <taxon>Bacteria</taxon>
        <taxon>Pseudomonadati</taxon>
        <taxon>Bacteroidota</taxon>
        <taxon>Sphingobacteriia</taxon>
        <taxon>Sphingobacteriales</taxon>
        <taxon>Sphingobacteriaceae</taxon>
        <taxon>Mucilaginibacter</taxon>
    </lineage>
</organism>
<dbReference type="Proteomes" id="UP000199679">
    <property type="component" value="Chromosome I"/>
</dbReference>
<name>A0A1H1VCF5_MUCMA</name>
<evidence type="ECO:0000313" key="2">
    <source>
        <dbReference type="EMBL" id="SDS82363.1"/>
    </source>
</evidence>
<dbReference type="Gene3D" id="1.10.10.10">
    <property type="entry name" value="Winged helix-like DNA-binding domain superfamily/Winged helix DNA-binding domain"/>
    <property type="match status" value="1"/>
</dbReference>
<proteinExistence type="predicted"/>
<reference evidence="2 3" key="1">
    <citation type="submission" date="2016-10" db="EMBL/GenBank/DDBJ databases">
        <authorList>
            <person name="de Groot N.N."/>
        </authorList>
    </citation>
    <scope>NUCLEOTIDE SEQUENCE [LARGE SCALE GENOMIC DNA]</scope>
    <source>
        <strain evidence="2 3">MP1X4</strain>
    </source>
</reference>
<dbReference type="InterPro" id="IPR041657">
    <property type="entry name" value="HTH_17"/>
</dbReference>
<keyword evidence="3" id="KW-1185">Reference proteome</keyword>
<gene>
    <name evidence="2" type="ORF">SAMN05216490_1887</name>
</gene>
<dbReference type="InterPro" id="IPR036388">
    <property type="entry name" value="WH-like_DNA-bd_sf"/>
</dbReference>
<sequence>MQKMILIDATEYDDLIKQGNKPPIALETTNQVIEQPINQQALCQFLGITEPTIIRYRKRGKIPYLQIGSRILYQKDKVIAALENKKRG</sequence>
<feature type="domain" description="Helix-turn-helix" evidence="1">
    <location>
        <begin position="42"/>
        <end position="85"/>
    </location>
</feature>
<dbReference type="InterPro" id="IPR009061">
    <property type="entry name" value="DNA-bd_dom_put_sf"/>
</dbReference>
<dbReference type="RefSeq" id="WP_091371558.1">
    <property type="nucleotide sequence ID" value="NZ_LT629740.1"/>
</dbReference>
<protein>
    <submittedName>
        <fullName evidence="2">Helix-turn-helix domain-containing protein</fullName>
    </submittedName>
</protein>